<name>A0A853IMU4_9GAMM</name>
<dbReference type="AlphaFoldDB" id="A0A853IMU4"/>
<sequence>MPYIEKPLTHEMCLRIQRDLAPDWAEFAKTREMIWGCRYSNDKVSVYETSFGEIDLYSDSTYVQEVDGDGYFLLIEEHEIKVFCLYFEGKPYHISTYFLSDYLATPIYIEDDAERQRVMDAVMEALSVYDEFCLASWMVDYGFKDKDYYEANKPSGNGWA</sequence>
<accession>A0A853IMU4</accession>
<protein>
    <submittedName>
        <fullName evidence="1">Uncharacterized protein</fullName>
    </submittedName>
</protein>
<organism evidence="1 2">
    <name type="scientific">Spartinivicinus marinus</name>
    <dbReference type="NCBI Taxonomy" id="2994442"/>
    <lineage>
        <taxon>Bacteria</taxon>
        <taxon>Pseudomonadati</taxon>
        <taxon>Pseudomonadota</taxon>
        <taxon>Gammaproteobacteria</taxon>
        <taxon>Oceanospirillales</taxon>
        <taxon>Zooshikellaceae</taxon>
        <taxon>Spartinivicinus</taxon>
    </lineage>
</organism>
<keyword evidence="2" id="KW-1185">Reference proteome</keyword>
<gene>
    <name evidence="1" type="ORF">H0A36_24200</name>
</gene>
<dbReference type="EMBL" id="JACCKB010000061">
    <property type="protein sequence ID" value="NYZ69126.1"/>
    <property type="molecule type" value="Genomic_DNA"/>
</dbReference>
<dbReference type="RefSeq" id="WP_180571126.1">
    <property type="nucleotide sequence ID" value="NZ_JACCKB010000061.1"/>
</dbReference>
<reference evidence="1 2" key="1">
    <citation type="submission" date="2020-07" db="EMBL/GenBank/DDBJ databases">
        <title>Endozoicomonas sp. nov., isolated from sediment.</title>
        <authorList>
            <person name="Gu T."/>
        </authorList>
    </citation>
    <scope>NUCLEOTIDE SEQUENCE [LARGE SCALE GENOMIC DNA]</scope>
    <source>
        <strain evidence="1 2">SM1973</strain>
    </source>
</reference>
<dbReference type="Proteomes" id="UP000569732">
    <property type="component" value="Unassembled WGS sequence"/>
</dbReference>
<proteinExistence type="predicted"/>
<comment type="caution">
    <text evidence="1">The sequence shown here is derived from an EMBL/GenBank/DDBJ whole genome shotgun (WGS) entry which is preliminary data.</text>
</comment>
<evidence type="ECO:0000313" key="2">
    <source>
        <dbReference type="Proteomes" id="UP000569732"/>
    </source>
</evidence>
<evidence type="ECO:0000313" key="1">
    <source>
        <dbReference type="EMBL" id="NYZ69126.1"/>
    </source>
</evidence>